<keyword evidence="2" id="KW-1185">Reference proteome</keyword>
<comment type="caution">
    <text evidence="1">The sequence shown here is derived from an EMBL/GenBank/DDBJ whole genome shotgun (WGS) entry which is preliminary data.</text>
</comment>
<name>A0ABN9FBF4_9NEOB</name>
<proteinExistence type="predicted"/>
<evidence type="ECO:0000313" key="1">
    <source>
        <dbReference type="EMBL" id="CAI9594370.1"/>
    </source>
</evidence>
<organism evidence="1 2">
    <name type="scientific">Staurois parvus</name>
    <dbReference type="NCBI Taxonomy" id="386267"/>
    <lineage>
        <taxon>Eukaryota</taxon>
        <taxon>Metazoa</taxon>
        <taxon>Chordata</taxon>
        <taxon>Craniata</taxon>
        <taxon>Vertebrata</taxon>
        <taxon>Euteleostomi</taxon>
        <taxon>Amphibia</taxon>
        <taxon>Batrachia</taxon>
        <taxon>Anura</taxon>
        <taxon>Neobatrachia</taxon>
        <taxon>Ranoidea</taxon>
        <taxon>Ranidae</taxon>
        <taxon>Staurois</taxon>
    </lineage>
</organism>
<dbReference type="EMBL" id="CATNWA010016660">
    <property type="protein sequence ID" value="CAI9594370.1"/>
    <property type="molecule type" value="Genomic_DNA"/>
</dbReference>
<evidence type="ECO:0000313" key="2">
    <source>
        <dbReference type="Proteomes" id="UP001162483"/>
    </source>
</evidence>
<feature type="non-terminal residue" evidence="1">
    <location>
        <position position="1"/>
    </location>
</feature>
<dbReference type="Proteomes" id="UP001162483">
    <property type="component" value="Unassembled WGS sequence"/>
</dbReference>
<reference evidence="1" key="1">
    <citation type="submission" date="2023-05" db="EMBL/GenBank/DDBJ databases">
        <authorList>
            <person name="Stuckert A."/>
        </authorList>
    </citation>
    <scope>NUCLEOTIDE SEQUENCE</scope>
</reference>
<accession>A0ABN9FBF4</accession>
<gene>
    <name evidence="1" type="ORF">SPARVUS_LOCUS11714510</name>
</gene>
<protein>
    <submittedName>
        <fullName evidence="1">Uncharacterized protein</fullName>
    </submittedName>
</protein>
<sequence>KHDSTTALLTSQPCWNRVASTNHPLLHPSGPSRVAPEAPAASNICLLLSNGILAAALLIRCMDLSAFICTNPSVL</sequence>